<name>A0A0D9XXA0_9ORYZ</name>
<feature type="region of interest" description="Disordered" evidence="1">
    <location>
        <begin position="23"/>
        <end position="60"/>
    </location>
</feature>
<protein>
    <submittedName>
        <fullName evidence="2">Uncharacterized protein</fullName>
    </submittedName>
</protein>
<keyword evidence="3" id="KW-1185">Reference proteome</keyword>
<proteinExistence type="predicted"/>
<reference evidence="3" key="2">
    <citation type="submission" date="2013-12" db="EMBL/GenBank/DDBJ databases">
        <authorList>
            <person name="Yu Y."/>
            <person name="Lee S."/>
            <person name="de Baynast K."/>
            <person name="Wissotski M."/>
            <person name="Liu L."/>
            <person name="Talag J."/>
            <person name="Goicoechea J."/>
            <person name="Angelova A."/>
            <person name="Jetty R."/>
            <person name="Kudrna D."/>
            <person name="Golser W."/>
            <person name="Rivera L."/>
            <person name="Zhang J."/>
            <person name="Wing R."/>
        </authorList>
    </citation>
    <scope>NUCLEOTIDE SEQUENCE</scope>
</reference>
<feature type="compositionally biased region" description="Pro residues" evidence="1">
    <location>
        <begin position="46"/>
        <end position="60"/>
    </location>
</feature>
<dbReference type="AlphaFoldDB" id="A0A0D9XXA0"/>
<reference evidence="2 3" key="1">
    <citation type="submission" date="2012-08" db="EMBL/GenBank/DDBJ databases">
        <title>Oryza genome evolution.</title>
        <authorList>
            <person name="Wing R.A."/>
        </authorList>
    </citation>
    <scope>NUCLEOTIDE SEQUENCE</scope>
</reference>
<evidence type="ECO:0000256" key="1">
    <source>
        <dbReference type="SAM" id="MobiDB-lite"/>
    </source>
</evidence>
<dbReference type="HOGENOM" id="CLU_2658026_0_0_1"/>
<reference evidence="2" key="3">
    <citation type="submission" date="2015-04" db="UniProtKB">
        <authorList>
            <consortium name="EnsemblPlants"/>
        </authorList>
    </citation>
    <scope>IDENTIFICATION</scope>
</reference>
<dbReference type="Proteomes" id="UP000032180">
    <property type="component" value="Chromosome 12"/>
</dbReference>
<sequence>MGLFWAEELRPIKEKRRFGWWGQEKHRPHSNHTKPNSCPFPRRRFVPPPPHSSPPLPILRPPRRAAITAAASLKYT</sequence>
<organism evidence="2 3">
    <name type="scientific">Leersia perrieri</name>
    <dbReference type="NCBI Taxonomy" id="77586"/>
    <lineage>
        <taxon>Eukaryota</taxon>
        <taxon>Viridiplantae</taxon>
        <taxon>Streptophyta</taxon>
        <taxon>Embryophyta</taxon>
        <taxon>Tracheophyta</taxon>
        <taxon>Spermatophyta</taxon>
        <taxon>Magnoliopsida</taxon>
        <taxon>Liliopsida</taxon>
        <taxon>Poales</taxon>
        <taxon>Poaceae</taxon>
        <taxon>BOP clade</taxon>
        <taxon>Oryzoideae</taxon>
        <taxon>Oryzeae</taxon>
        <taxon>Oryzinae</taxon>
        <taxon>Leersia</taxon>
    </lineage>
</organism>
<evidence type="ECO:0000313" key="3">
    <source>
        <dbReference type="Proteomes" id="UP000032180"/>
    </source>
</evidence>
<dbReference type="Gramene" id="LPERR12G03830.2">
    <property type="protein sequence ID" value="LPERR12G03830.2"/>
    <property type="gene ID" value="LPERR12G03830"/>
</dbReference>
<accession>A0A0D9XXA0</accession>
<evidence type="ECO:0000313" key="2">
    <source>
        <dbReference type="EnsemblPlants" id="LPERR12G03830.2"/>
    </source>
</evidence>
<dbReference type="EnsemblPlants" id="LPERR12G03830.2">
    <property type="protein sequence ID" value="LPERR12G03830.2"/>
    <property type="gene ID" value="LPERR12G03830"/>
</dbReference>